<gene>
    <name evidence="1" type="ORF">J437_LFUL014033</name>
</gene>
<reference evidence="1" key="2">
    <citation type="submission" date="2017-10" db="EMBL/GenBank/DDBJ databases">
        <title>Ladona fulva Genome sequencing and assembly.</title>
        <authorList>
            <person name="Murali S."/>
            <person name="Richards S."/>
            <person name="Bandaranaike D."/>
            <person name="Bellair M."/>
            <person name="Blankenburg K."/>
            <person name="Chao H."/>
            <person name="Dinh H."/>
            <person name="Doddapaneni H."/>
            <person name="Dugan-Rocha S."/>
            <person name="Elkadiri S."/>
            <person name="Gnanaolivu R."/>
            <person name="Hernandez B."/>
            <person name="Skinner E."/>
            <person name="Javaid M."/>
            <person name="Lee S."/>
            <person name="Li M."/>
            <person name="Ming W."/>
            <person name="Munidasa M."/>
            <person name="Muniz J."/>
            <person name="Nguyen L."/>
            <person name="Hughes D."/>
            <person name="Osuji N."/>
            <person name="Pu L.-L."/>
            <person name="Puazo M."/>
            <person name="Qu C."/>
            <person name="Quiroz J."/>
            <person name="Raj R."/>
            <person name="Weissenberger G."/>
            <person name="Xin Y."/>
            <person name="Zou X."/>
            <person name="Han Y."/>
            <person name="Worley K."/>
            <person name="Muzny D."/>
            <person name="Gibbs R."/>
        </authorList>
    </citation>
    <scope>NUCLEOTIDE SEQUENCE</scope>
    <source>
        <strain evidence="1">Sampled in the wild</strain>
    </source>
</reference>
<dbReference type="Proteomes" id="UP000792457">
    <property type="component" value="Unassembled WGS sequence"/>
</dbReference>
<protein>
    <submittedName>
        <fullName evidence="1">Uncharacterized protein</fullName>
    </submittedName>
</protein>
<comment type="caution">
    <text evidence="1">The sequence shown here is derived from an EMBL/GenBank/DDBJ whole genome shotgun (WGS) entry which is preliminary data.</text>
</comment>
<evidence type="ECO:0000313" key="1">
    <source>
        <dbReference type="EMBL" id="KAG8235689.1"/>
    </source>
</evidence>
<proteinExistence type="predicted"/>
<accession>A0A8K0KI57</accession>
<keyword evidence="2" id="KW-1185">Reference proteome</keyword>
<dbReference type="AlphaFoldDB" id="A0A8K0KI57"/>
<feature type="non-terminal residue" evidence="1">
    <location>
        <position position="1"/>
    </location>
</feature>
<dbReference type="EMBL" id="KZ308939">
    <property type="protein sequence ID" value="KAG8235689.1"/>
    <property type="molecule type" value="Genomic_DNA"/>
</dbReference>
<sequence>MSRIPSDFLNASSSFNETNNLQYISTPGGSSVDLLVMSFPGRPPMVPGIPVPPSMTMPYMGIGAPPPLVPTVGIPMTH</sequence>
<name>A0A8K0KI57_LADFU</name>
<evidence type="ECO:0000313" key="2">
    <source>
        <dbReference type="Proteomes" id="UP000792457"/>
    </source>
</evidence>
<organism evidence="1 2">
    <name type="scientific">Ladona fulva</name>
    <name type="common">Scarce chaser dragonfly</name>
    <name type="synonym">Libellula fulva</name>
    <dbReference type="NCBI Taxonomy" id="123851"/>
    <lineage>
        <taxon>Eukaryota</taxon>
        <taxon>Metazoa</taxon>
        <taxon>Ecdysozoa</taxon>
        <taxon>Arthropoda</taxon>
        <taxon>Hexapoda</taxon>
        <taxon>Insecta</taxon>
        <taxon>Pterygota</taxon>
        <taxon>Palaeoptera</taxon>
        <taxon>Odonata</taxon>
        <taxon>Epiprocta</taxon>
        <taxon>Anisoptera</taxon>
        <taxon>Libelluloidea</taxon>
        <taxon>Libellulidae</taxon>
        <taxon>Ladona</taxon>
    </lineage>
</organism>
<reference evidence="1" key="1">
    <citation type="submission" date="2013-04" db="EMBL/GenBank/DDBJ databases">
        <authorList>
            <person name="Qu J."/>
            <person name="Murali S.C."/>
            <person name="Bandaranaike D."/>
            <person name="Bellair M."/>
            <person name="Blankenburg K."/>
            <person name="Chao H."/>
            <person name="Dinh H."/>
            <person name="Doddapaneni H."/>
            <person name="Downs B."/>
            <person name="Dugan-Rocha S."/>
            <person name="Elkadiri S."/>
            <person name="Gnanaolivu R.D."/>
            <person name="Hernandez B."/>
            <person name="Javaid M."/>
            <person name="Jayaseelan J.C."/>
            <person name="Lee S."/>
            <person name="Li M."/>
            <person name="Ming W."/>
            <person name="Munidasa M."/>
            <person name="Muniz J."/>
            <person name="Nguyen L."/>
            <person name="Ongeri F."/>
            <person name="Osuji N."/>
            <person name="Pu L.-L."/>
            <person name="Puazo M."/>
            <person name="Qu C."/>
            <person name="Quiroz J."/>
            <person name="Raj R."/>
            <person name="Weissenberger G."/>
            <person name="Xin Y."/>
            <person name="Zou X."/>
            <person name="Han Y."/>
            <person name="Richards S."/>
            <person name="Worley K."/>
            <person name="Muzny D."/>
            <person name="Gibbs R."/>
        </authorList>
    </citation>
    <scope>NUCLEOTIDE SEQUENCE</scope>
    <source>
        <strain evidence="1">Sampled in the wild</strain>
    </source>
</reference>